<name>A0A1N6DXZ0_9MICO</name>
<dbReference type="STRING" id="232089.SAMN05443544_0863"/>
<dbReference type="EMBL" id="FSRJ01000001">
    <property type="protein sequence ID" value="SIN75584.1"/>
    <property type="molecule type" value="Genomic_DNA"/>
</dbReference>
<evidence type="ECO:0000313" key="7">
    <source>
        <dbReference type="Proteomes" id="UP000184699"/>
    </source>
</evidence>
<keyword evidence="4" id="KW-0812">Transmembrane</keyword>
<dbReference type="InterPro" id="IPR001478">
    <property type="entry name" value="PDZ"/>
</dbReference>
<keyword evidence="3" id="KW-0378">Hydrolase</keyword>
<dbReference type="InterPro" id="IPR001940">
    <property type="entry name" value="Peptidase_S1C"/>
</dbReference>
<dbReference type="InterPro" id="IPR051201">
    <property type="entry name" value="Chloro_Bact_Ser_Proteases"/>
</dbReference>
<sequence length="379" mass="37292">MSEHVEPPKQPAAKPGRGWIWIVVVIAVVLGLIAGFLGGLLGRNLASPEPSAAPEVASAPVADGGVCDATQVSESVLPAVVTISASDGSEGGVGTGEIISEDGYIVTNNHVISVAADGGEIAVLYSSGETAPATLIGRDPRADIAVLKVDHPSALPTIEVGSSANVVVGQPVVALGAPLGLSGSVTAGIVSALGREVTVPGDGDETTILTGAIQTDAAINPGNSGGPLVDCDGRLIGINTAIATVPNEAGEAGGGSVGIGFAVPVDRAMSIVDQLISTGSATYPYFGVSVVAIPENAAADFGVDGGLYVASVVAGGPADEAGIKAGDIILTVNGEPATDTEALTAITLQAQIGDEVEIGYLRDGTPSTTTVTLQEAPQG</sequence>
<dbReference type="RefSeq" id="WP_074259045.1">
    <property type="nucleotide sequence ID" value="NZ_FSRJ01000001.1"/>
</dbReference>
<dbReference type="Pfam" id="PF13365">
    <property type="entry name" value="Trypsin_2"/>
    <property type="match status" value="1"/>
</dbReference>
<gene>
    <name evidence="6" type="ORF">SAMN05443544_0863</name>
</gene>
<dbReference type="Pfam" id="PF13180">
    <property type="entry name" value="PDZ_2"/>
    <property type="match status" value="1"/>
</dbReference>
<dbReference type="SUPFAM" id="SSF50156">
    <property type="entry name" value="PDZ domain-like"/>
    <property type="match status" value="1"/>
</dbReference>
<dbReference type="Proteomes" id="UP000184699">
    <property type="component" value="Unassembled WGS sequence"/>
</dbReference>
<keyword evidence="2 6" id="KW-0645">Protease</keyword>
<evidence type="ECO:0000259" key="5">
    <source>
        <dbReference type="PROSITE" id="PS50106"/>
    </source>
</evidence>
<dbReference type="PANTHER" id="PTHR43343:SF3">
    <property type="entry name" value="PROTEASE DO-LIKE 8, CHLOROPLASTIC"/>
    <property type="match status" value="1"/>
</dbReference>
<dbReference type="SUPFAM" id="SSF50494">
    <property type="entry name" value="Trypsin-like serine proteases"/>
    <property type="match status" value="1"/>
</dbReference>
<keyword evidence="4" id="KW-0472">Membrane</keyword>
<proteinExistence type="inferred from homology"/>
<feature type="transmembrane region" description="Helical" evidence="4">
    <location>
        <begin position="20"/>
        <end position="41"/>
    </location>
</feature>
<evidence type="ECO:0000256" key="3">
    <source>
        <dbReference type="ARBA" id="ARBA00022801"/>
    </source>
</evidence>
<dbReference type="Gene3D" id="2.30.42.10">
    <property type="match status" value="1"/>
</dbReference>
<accession>A0A1N6DXZ0</accession>
<evidence type="ECO:0000313" key="6">
    <source>
        <dbReference type="EMBL" id="SIN75584.1"/>
    </source>
</evidence>
<dbReference type="OrthoDB" id="9758917at2"/>
<organism evidence="6 7">
    <name type="scientific">Agromyces cerinus subsp. cerinus</name>
    <dbReference type="NCBI Taxonomy" id="232089"/>
    <lineage>
        <taxon>Bacteria</taxon>
        <taxon>Bacillati</taxon>
        <taxon>Actinomycetota</taxon>
        <taxon>Actinomycetes</taxon>
        <taxon>Micrococcales</taxon>
        <taxon>Microbacteriaceae</taxon>
        <taxon>Agromyces</taxon>
    </lineage>
</organism>
<dbReference type="SMART" id="SM00228">
    <property type="entry name" value="PDZ"/>
    <property type="match status" value="1"/>
</dbReference>
<dbReference type="PROSITE" id="PS50106">
    <property type="entry name" value="PDZ"/>
    <property type="match status" value="1"/>
</dbReference>
<dbReference type="PANTHER" id="PTHR43343">
    <property type="entry name" value="PEPTIDASE S12"/>
    <property type="match status" value="1"/>
</dbReference>
<evidence type="ECO:0000256" key="2">
    <source>
        <dbReference type="ARBA" id="ARBA00022670"/>
    </source>
</evidence>
<comment type="similarity">
    <text evidence="1">Belongs to the peptidase S1C family.</text>
</comment>
<keyword evidence="4" id="KW-1133">Transmembrane helix</keyword>
<reference evidence="7" key="1">
    <citation type="submission" date="2016-11" db="EMBL/GenBank/DDBJ databases">
        <authorList>
            <person name="Varghese N."/>
            <person name="Submissions S."/>
        </authorList>
    </citation>
    <scope>NUCLEOTIDE SEQUENCE [LARGE SCALE GENOMIC DNA]</scope>
    <source>
        <strain evidence="7">DSM 8595</strain>
    </source>
</reference>
<dbReference type="InterPro" id="IPR036034">
    <property type="entry name" value="PDZ_sf"/>
</dbReference>
<evidence type="ECO:0000256" key="4">
    <source>
        <dbReference type="SAM" id="Phobius"/>
    </source>
</evidence>
<dbReference type="InterPro" id="IPR043504">
    <property type="entry name" value="Peptidase_S1_PA_chymotrypsin"/>
</dbReference>
<dbReference type="PRINTS" id="PR00834">
    <property type="entry name" value="PROTEASES2C"/>
</dbReference>
<dbReference type="GO" id="GO:0004252">
    <property type="term" value="F:serine-type endopeptidase activity"/>
    <property type="evidence" value="ECO:0007669"/>
    <property type="project" value="InterPro"/>
</dbReference>
<evidence type="ECO:0000256" key="1">
    <source>
        <dbReference type="ARBA" id="ARBA00010541"/>
    </source>
</evidence>
<dbReference type="Gene3D" id="2.40.10.10">
    <property type="entry name" value="Trypsin-like serine proteases"/>
    <property type="match status" value="2"/>
</dbReference>
<dbReference type="InterPro" id="IPR009003">
    <property type="entry name" value="Peptidase_S1_PA"/>
</dbReference>
<keyword evidence="7" id="KW-1185">Reference proteome</keyword>
<protein>
    <submittedName>
        <fullName evidence="6">Putative serine protease PepD</fullName>
    </submittedName>
</protein>
<dbReference type="GO" id="GO:0006508">
    <property type="term" value="P:proteolysis"/>
    <property type="evidence" value="ECO:0007669"/>
    <property type="project" value="UniProtKB-KW"/>
</dbReference>
<dbReference type="AlphaFoldDB" id="A0A1N6DXZ0"/>
<feature type="domain" description="PDZ" evidence="5">
    <location>
        <begin position="275"/>
        <end position="364"/>
    </location>
</feature>